<keyword evidence="6" id="KW-0408">Iron</keyword>
<comment type="subcellular location">
    <subcellularLocation>
        <location evidence="1 11">Cell outer membrane</location>
        <topology evidence="1 11">Multi-pass membrane protein</topology>
    </subcellularLocation>
</comment>
<evidence type="ECO:0000313" key="17">
    <source>
        <dbReference type="Proteomes" id="UP000244174"/>
    </source>
</evidence>
<evidence type="ECO:0000256" key="5">
    <source>
        <dbReference type="ARBA" id="ARBA00022692"/>
    </source>
</evidence>
<dbReference type="SUPFAM" id="SSF49464">
    <property type="entry name" value="Carboxypeptidase regulatory domain-like"/>
    <property type="match status" value="1"/>
</dbReference>
<dbReference type="Pfam" id="PF07715">
    <property type="entry name" value="Plug"/>
    <property type="match status" value="1"/>
</dbReference>
<evidence type="ECO:0000256" key="1">
    <source>
        <dbReference type="ARBA" id="ARBA00004571"/>
    </source>
</evidence>
<dbReference type="NCBIfam" id="TIGR04056">
    <property type="entry name" value="OMP_RagA_SusC"/>
    <property type="match status" value="1"/>
</dbReference>
<dbReference type="RefSeq" id="WP_108172296.1">
    <property type="nucleotide sequence ID" value="NZ_QBKQ01000003.1"/>
</dbReference>
<keyword evidence="17" id="KW-1185">Reference proteome</keyword>
<dbReference type="PANTHER" id="PTHR32552">
    <property type="entry name" value="FERRICHROME IRON RECEPTOR-RELATED"/>
    <property type="match status" value="1"/>
</dbReference>
<evidence type="ECO:0000256" key="12">
    <source>
        <dbReference type="RuleBase" id="RU003357"/>
    </source>
</evidence>
<evidence type="ECO:0000256" key="6">
    <source>
        <dbReference type="ARBA" id="ARBA00023004"/>
    </source>
</evidence>
<evidence type="ECO:0000256" key="2">
    <source>
        <dbReference type="ARBA" id="ARBA00022448"/>
    </source>
</evidence>
<feature type="signal peptide" evidence="13">
    <location>
        <begin position="1"/>
        <end position="22"/>
    </location>
</feature>
<dbReference type="InterPro" id="IPR000531">
    <property type="entry name" value="Beta-barrel_TonB"/>
</dbReference>
<evidence type="ECO:0000313" key="16">
    <source>
        <dbReference type="EMBL" id="PTX41971.1"/>
    </source>
</evidence>
<feature type="domain" description="TonB-dependent receptor plug" evidence="15">
    <location>
        <begin position="116"/>
        <end position="241"/>
    </location>
</feature>
<evidence type="ECO:0000256" key="7">
    <source>
        <dbReference type="ARBA" id="ARBA00023065"/>
    </source>
</evidence>
<feature type="domain" description="TonB-dependent receptor-like beta-barrel" evidence="14">
    <location>
        <begin position="467"/>
        <end position="882"/>
    </location>
</feature>
<dbReference type="GO" id="GO:0009279">
    <property type="term" value="C:cell outer membrane"/>
    <property type="evidence" value="ECO:0007669"/>
    <property type="project" value="UniProtKB-SubCell"/>
</dbReference>
<name>A0A2T6ADT0_9FLAO</name>
<dbReference type="PROSITE" id="PS52016">
    <property type="entry name" value="TONB_DEPENDENT_REC_3"/>
    <property type="match status" value="1"/>
</dbReference>
<comment type="caution">
    <text evidence="16">The sequence shown here is derived from an EMBL/GenBank/DDBJ whole genome shotgun (WGS) entry which is preliminary data.</text>
</comment>
<dbReference type="SUPFAM" id="SSF56935">
    <property type="entry name" value="Porins"/>
    <property type="match status" value="1"/>
</dbReference>
<dbReference type="GO" id="GO:0006826">
    <property type="term" value="P:iron ion transport"/>
    <property type="evidence" value="ECO:0007669"/>
    <property type="project" value="UniProtKB-KW"/>
</dbReference>
<dbReference type="Pfam" id="PF13715">
    <property type="entry name" value="CarbopepD_reg_2"/>
    <property type="match status" value="1"/>
</dbReference>
<keyword evidence="13" id="KW-0732">Signal</keyword>
<sequence>MKTKFSSILTLLLAFVVQMTFAQERTITGTVTDEDGLPLPGVNIVVKGTSTGVQTDFDGNYSISAQQGDVLVFSFIGLKKTEYAVSNNDTIDVIMEADAAQLDEVVVTALGIEREKKSLGYATQEVGGEAVADNPTQNFVNALSGKVAGLNIKTSGTMGGSTNVVIRGNSSLTGNNQALFVIDGTPVSNLNTNGSSQQTGRGGYDYGNAASDINPADIASINVLKGAAATALFGARAANGAIIIETKKGRKSKGIGVSVQSSITVSNPDMKTLPEYQKEYGAGYGAYYDSEDGYFNLYDIDGDGNLDEATPFTEDASFGAAFDPNRMIYQWNSIYPQLDTYQQASPWVAGENDPNSIWETGYTSINSVALDGGTEKSSFRISGTHLNQQGNLPNSLIKRNTLKFSGSHDFTDKFSAQANITYTKTDGKGRYGTGYSSLNVMQQFRQWFQTNVDFQEQREAYFATGENITWNPNSPSDLSPIYSDNPYFTFYENFQTDTRNRYFGNVNLNYEFNDVFSLLGRFTFDTYDELQEERINVGSADVAKYSRYNNRAAEYNYDLILNFNKDVTEDLNVDGNVGFNLRRNERNSIYAQTNGGLNAPGFYALSNSASPLNPPTEYEMTRMLDGIYARAGVGYLDTYYLEGTIRRDRSSTLPIEDNNNVFYYPSISTSIILSNVINGDWLSFAKLRANYAEVGNDTDPYNVFNTYTISAPFGGAGVASNNSSLNNPNLKPERMKSYEFGLEANFFDRRVGFDVSYYNSQTEDQITPVPVSTATGFTSKLLNAGTIENKGVEVSLNLNPIRTEDFNWNINVNWAKNENTVLELTDGIDNLQLASVQGGISINAAPGQPYGAIRGTDYVYDDQGNKLINSGGYYQRTPNANYIIGNIQPDWNGGVQNTFAYKNLSLGFLIDVQKGGDIFSLDQWYGTATGIYQSSVGTNELGNPIRNTIANGGGVILDGVQGDVTFNPDGSYEVTNTSPNTTRARTDYFGNPYGYARNANAGHVYDASYVKLREANITYNFGDKFIDATPFTRASISLIGRNLWIIDKNIPYSDPEAGLSSGNIQGYQSGAYPTMREIGASLKFNF</sequence>
<evidence type="ECO:0000259" key="15">
    <source>
        <dbReference type="Pfam" id="PF07715"/>
    </source>
</evidence>
<reference evidence="16 17" key="1">
    <citation type="submission" date="2018-04" db="EMBL/GenBank/DDBJ databases">
        <title>Genomic Encyclopedia of Archaeal and Bacterial Type Strains, Phase II (KMG-II): from individual species to whole genera.</title>
        <authorList>
            <person name="Goeker M."/>
        </authorList>
    </citation>
    <scope>NUCLEOTIDE SEQUENCE [LARGE SCALE GENOMIC DNA]</scope>
    <source>
        <strain evidence="16 17">DSM 23082</strain>
    </source>
</reference>
<dbReference type="EMBL" id="QBKQ01000003">
    <property type="protein sequence ID" value="PTX41971.1"/>
    <property type="molecule type" value="Genomic_DNA"/>
</dbReference>
<evidence type="ECO:0000256" key="9">
    <source>
        <dbReference type="ARBA" id="ARBA00023136"/>
    </source>
</evidence>
<evidence type="ECO:0000256" key="11">
    <source>
        <dbReference type="PROSITE-ProRule" id="PRU01360"/>
    </source>
</evidence>
<protein>
    <submittedName>
        <fullName evidence="16">TonB-linked SusC/RagA family outer membrane protein</fullName>
    </submittedName>
</protein>
<evidence type="ECO:0000256" key="10">
    <source>
        <dbReference type="ARBA" id="ARBA00023237"/>
    </source>
</evidence>
<evidence type="ECO:0000256" key="4">
    <source>
        <dbReference type="ARBA" id="ARBA00022496"/>
    </source>
</evidence>
<gene>
    <name evidence="16" type="ORF">C8P64_2385</name>
</gene>
<keyword evidence="8 12" id="KW-0798">TonB box</keyword>
<dbReference type="PANTHER" id="PTHR32552:SF81">
    <property type="entry name" value="TONB-DEPENDENT OUTER MEMBRANE RECEPTOR"/>
    <property type="match status" value="1"/>
</dbReference>
<dbReference type="InterPro" id="IPR023996">
    <property type="entry name" value="TonB-dep_OMP_SusC/RagA"/>
</dbReference>
<dbReference type="Gene3D" id="2.170.130.10">
    <property type="entry name" value="TonB-dependent receptor, plug domain"/>
    <property type="match status" value="1"/>
</dbReference>
<dbReference type="AlphaFoldDB" id="A0A2T6ADT0"/>
<evidence type="ECO:0000256" key="3">
    <source>
        <dbReference type="ARBA" id="ARBA00022452"/>
    </source>
</evidence>
<dbReference type="InterPro" id="IPR036942">
    <property type="entry name" value="Beta-barrel_TonB_sf"/>
</dbReference>
<keyword evidence="3 11" id="KW-1134">Transmembrane beta strand</keyword>
<organism evidence="16 17">
    <name type="scientific">Christiangramia gaetbulicola</name>
    <dbReference type="NCBI Taxonomy" id="703340"/>
    <lineage>
        <taxon>Bacteria</taxon>
        <taxon>Pseudomonadati</taxon>
        <taxon>Bacteroidota</taxon>
        <taxon>Flavobacteriia</taxon>
        <taxon>Flavobacteriales</taxon>
        <taxon>Flavobacteriaceae</taxon>
        <taxon>Christiangramia</taxon>
    </lineage>
</organism>
<dbReference type="InterPro" id="IPR037066">
    <property type="entry name" value="Plug_dom_sf"/>
</dbReference>
<keyword evidence="5 11" id="KW-0812">Transmembrane</keyword>
<dbReference type="InterPro" id="IPR039426">
    <property type="entry name" value="TonB-dep_rcpt-like"/>
</dbReference>
<dbReference type="Proteomes" id="UP000244174">
    <property type="component" value="Unassembled WGS sequence"/>
</dbReference>
<proteinExistence type="inferred from homology"/>
<dbReference type="Pfam" id="PF00593">
    <property type="entry name" value="TonB_dep_Rec_b-barrel"/>
    <property type="match status" value="1"/>
</dbReference>
<dbReference type="NCBIfam" id="TIGR04057">
    <property type="entry name" value="SusC_RagA_signa"/>
    <property type="match status" value="1"/>
</dbReference>
<dbReference type="InterPro" id="IPR012910">
    <property type="entry name" value="Plug_dom"/>
</dbReference>
<keyword evidence="10 11" id="KW-0998">Cell outer membrane</keyword>
<keyword evidence="4" id="KW-0410">Iron transport</keyword>
<comment type="similarity">
    <text evidence="11 12">Belongs to the TonB-dependent receptor family.</text>
</comment>
<evidence type="ECO:0000256" key="13">
    <source>
        <dbReference type="SAM" id="SignalP"/>
    </source>
</evidence>
<keyword evidence="7" id="KW-0406">Ion transport</keyword>
<dbReference type="InterPro" id="IPR023997">
    <property type="entry name" value="TonB-dep_OMP_SusC/RagA_CS"/>
</dbReference>
<accession>A0A2T6ADT0</accession>
<keyword evidence="2 11" id="KW-0813">Transport</keyword>
<dbReference type="Gene3D" id="2.40.170.20">
    <property type="entry name" value="TonB-dependent receptor, beta-barrel domain"/>
    <property type="match status" value="1"/>
</dbReference>
<dbReference type="OrthoDB" id="9768177at2"/>
<dbReference type="InterPro" id="IPR008969">
    <property type="entry name" value="CarboxyPept-like_regulatory"/>
</dbReference>
<evidence type="ECO:0000256" key="8">
    <source>
        <dbReference type="ARBA" id="ARBA00023077"/>
    </source>
</evidence>
<feature type="chain" id="PRO_5015605189" evidence="13">
    <location>
        <begin position="23"/>
        <end position="1086"/>
    </location>
</feature>
<evidence type="ECO:0000259" key="14">
    <source>
        <dbReference type="Pfam" id="PF00593"/>
    </source>
</evidence>
<dbReference type="Gene3D" id="2.60.40.1120">
    <property type="entry name" value="Carboxypeptidase-like, regulatory domain"/>
    <property type="match status" value="1"/>
</dbReference>
<dbReference type="FunFam" id="2.60.40.1120:FF:000003">
    <property type="entry name" value="Outer membrane protein Omp121"/>
    <property type="match status" value="1"/>
</dbReference>
<keyword evidence="9 11" id="KW-0472">Membrane</keyword>